<feature type="region of interest" description="Disordered" evidence="1">
    <location>
        <begin position="49"/>
        <end position="71"/>
    </location>
</feature>
<protein>
    <submittedName>
        <fullName evidence="2">Uncharacterized protein</fullName>
    </submittedName>
</protein>
<feature type="region of interest" description="Disordered" evidence="1">
    <location>
        <begin position="1"/>
        <end position="23"/>
    </location>
</feature>
<reference evidence="2" key="1">
    <citation type="submission" date="2014-12" db="EMBL/GenBank/DDBJ databases">
        <title>Insight into the proteome of Arion vulgaris.</title>
        <authorList>
            <person name="Aradska J."/>
            <person name="Bulat T."/>
            <person name="Smidak R."/>
            <person name="Sarate P."/>
            <person name="Gangsoo J."/>
            <person name="Sialana F."/>
            <person name="Bilban M."/>
            <person name="Lubec G."/>
        </authorList>
    </citation>
    <scope>NUCLEOTIDE SEQUENCE</scope>
    <source>
        <tissue evidence="2">Skin</tissue>
    </source>
</reference>
<gene>
    <name evidence="2" type="primary">ORF146573</name>
</gene>
<dbReference type="AlphaFoldDB" id="A0A0B7AWC7"/>
<name>A0A0B7AWC7_9EUPU</name>
<dbReference type="EMBL" id="HACG01038268">
    <property type="protein sequence ID" value="CEK85133.1"/>
    <property type="molecule type" value="Transcribed_RNA"/>
</dbReference>
<sequence>TNSTLPPHENTHSHEKSVGRTEKAQTKIYSKVAAKSPTLAPSVEDLTEPEVDYLGGNEPKITSFSDSDVRL</sequence>
<feature type="non-terminal residue" evidence="2">
    <location>
        <position position="1"/>
    </location>
</feature>
<evidence type="ECO:0000313" key="2">
    <source>
        <dbReference type="EMBL" id="CEK85133.1"/>
    </source>
</evidence>
<feature type="compositionally biased region" description="Polar residues" evidence="1">
    <location>
        <begin position="60"/>
        <end position="71"/>
    </location>
</feature>
<feature type="compositionally biased region" description="Basic and acidic residues" evidence="1">
    <location>
        <begin position="9"/>
        <end position="23"/>
    </location>
</feature>
<organism evidence="2">
    <name type="scientific">Arion vulgaris</name>
    <dbReference type="NCBI Taxonomy" id="1028688"/>
    <lineage>
        <taxon>Eukaryota</taxon>
        <taxon>Metazoa</taxon>
        <taxon>Spiralia</taxon>
        <taxon>Lophotrochozoa</taxon>
        <taxon>Mollusca</taxon>
        <taxon>Gastropoda</taxon>
        <taxon>Heterobranchia</taxon>
        <taxon>Euthyneura</taxon>
        <taxon>Panpulmonata</taxon>
        <taxon>Eupulmonata</taxon>
        <taxon>Stylommatophora</taxon>
        <taxon>Helicina</taxon>
        <taxon>Arionoidea</taxon>
        <taxon>Arionidae</taxon>
        <taxon>Arion</taxon>
    </lineage>
</organism>
<evidence type="ECO:0000256" key="1">
    <source>
        <dbReference type="SAM" id="MobiDB-lite"/>
    </source>
</evidence>
<accession>A0A0B7AWC7</accession>
<proteinExistence type="predicted"/>